<dbReference type="Proteomes" id="UP001144673">
    <property type="component" value="Chromosome 3"/>
</dbReference>
<dbReference type="GO" id="GO:0036503">
    <property type="term" value="P:ERAD pathway"/>
    <property type="evidence" value="ECO:0007669"/>
    <property type="project" value="TreeGrafter"/>
</dbReference>
<feature type="compositionally biased region" description="Low complexity" evidence="6">
    <location>
        <begin position="503"/>
        <end position="515"/>
    </location>
</feature>
<comment type="subunit">
    <text evidence="3">Directly interacts with VCP. Interacts with UBQLN1. Forms a complex with VCP and UBQLN1.</text>
</comment>
<feature type="region of interest" description="Disordered" evidence="6">
    <location>
        <begin position="199"/>
        <end position="249"/>
    </location>
</feature>
<feature type="compositionally biased region" description="Basic and acidic residues" evidence="6">
    <location>
        <begin position="334"/>
        <end position="360"/>
    </location>
</feature>
<proteinExistence type="predicted"/>
<comment type="function">
    <text evidence="5">Involved in endoplasmic reticulum-associated protein degradation (ERAD). Acts as a platform to recruit both UBQLN1 and VCP to the ER during ERAD.</text>
</comment>
<comment type="caution">
    <text evidence="8">The sequence shown here is derived from an EMBL/GenBank/DDBJ whole genome shotgun (WGS) entry which is preliminary data.</text>
</comment>
<reference evidence="8" key="1">
    <citation type="journal article" date="2023" name="Access Microbiol">
        <title>De-novo genome assembly for Akanthomyces muscarius, a biocontrol agent of insect agricultural pests.</title>
        <authorList>
            <person name="Erdos Z."/>
            <person name="Studholme D.J."/>
            <person name="Raymond B."/>
            <person name="Sharma M."/>
        </authorList>
    </citation>
    <scope>NUCLEOTIDE SEQUENCE</scope>
    <source>
        <strain evidence="8">Ve6</strain>
    </source>
</reference>
<dbReference type="SMART" id="SM00166">
    <property type="entry name" value="UBX"/>
    <property type="match status" value="1"/>
</dbReference>
<protein>
    <recommendedName>
        <fullName evidence="4">UBX domain-containing protein 2</fullName>
    </recommendedName>
</protein>
<dbReference type="Pfam" id="PF23187">
    <property type="entry name" value="UBX7_N"/>
    <property type="match status" value="1"/>
</dbReference>
<keyword evidence="9" id="KW-1185">Reference proteome</keyword>
<evidence type="ECO:0000256" key="2">
    <source>
        <dbReference type="ARBA" id="ARBA00023230"/>
    </source>
</evidence>
<evidence type="ECO:0000259" key="7">
    <source>
        <dbReference type="PROSITE" id="PS50033"/>
    </source>
</evidence>
<gene>
    <name evidence="8" type="ORF">LMH87_002001</name>
</gene>
<feature type="region of interest" description="Disordered" evidence="6">
    <location>
        <begin position="334"/>
        <end position="369"/>
    </location>
</feature>
<evidence type="ECO:0000313" key="8">
    <source>
        <dbReference type="EMBL" id="KAJ4147488.1"/>
    </source>
</evidence>
<dbReference type="EMBL" id="JAJHUN010000010">
    <property type="protein sequence ID" value="KAJ4147488.1"/>
    <property type="molecule type" value="Genomic_DNA"/>
</dbReference>
<dbReference type="InterPro" id="IPR036249">
    <property type="entry name" value="Thioredoxin-like_sf"/>
</dbReference>
<dbReference type="GO" id="GO:0006986">
    <property type="term" value="P:response to unfolded protein"/>
    <property type="evidence" value="ECO:0007669"/>
    <property type="project" value="UniProtKB-KW"/>
</dbReference>
<dbReference type="Gene3D" id="3.10.20.90">
    <property type="entry name" value="Phosphatidylinositol 3-kinase Catalytic Subunit, Chain A, domain 1"/>
    <property type="match status" value="1"/>
</dbReference>
<evidence type="ECO:0000256" key="5">
    <source>
        <dbReference type="ARBA" id="ARBA00046062"/>
    </source>
</evidence>
<organism evidence="8 9">
    <name type="scientific">Akanthomyces muscarius</name>
    <name type="common">Entomopathogenic fungus</name>
    <name type="synonym">Lecanicillium muscarium</name>
    <dbReference type="NCBI Taxonomy" id="2231603"/>
    <lineage>
        <taxon>Eukaryota</taxon>
        <taxon>Fungi</taxon>
        <taxon>Dikarya</taxon>
        <taxon>Ascomycota</taxon>
        <taxon>Pezizomycotina</taxon>
        <taxon>Sordariomycetes</taxon>
        <taxon>Hypocreomycetidae</taxon>
        <taxon>Hypocreales</taxon>
        <taxon>Cordycipitaceae</taxon>
        <taxon>Akanthomyces</taxon>
    </lineage>
</organism>
<evidence type="ECO:0000256" key="6">
    <source>
        <dbReference type="SAM" id="MobiDB-lite"/>
    </source>
</evidence>
<evidence type="ECO:0000313" key="9">
    <source>
        <dbReference type="Proteomes" id="UP001144673"/>
    </source>
</evidence>
<feature type="domain" description="UBX" evidence="7">
    <location>
        <begin position="372"/>
        <end position="453"/>
    </location>
</feature>
<dbReference type="InterPro" id="IPR001012">
    <property type="entry name" value="UBX_dom"/>
</dbReference>
<dbReference type="CDD" id="cd01767">
    <property type="entry name" value="UBX"/>
    <property type="match status" value="1"/>
</dbReference>
<feature type="region of interest" description="Disordered" evidence="6">
    <location>
        <begin position="502"/>
        <end position="553"/>
    </location>
</feature>
<evidence type="ECO:0000256" key="3">
    <source>
        <dbReference type="ARBA" id="ARBA00038812"/>
    </source>
</evidence>
<sequence length="553" mass="60257">MNRNYDNSLVLIRSCGIDMITLRSRNDSHGGVALLWLVPGWIAQTQAQASSFQLSLCLFIIVQRRIWSFIKAVQRYEESRSRYSKAIMFFQGTIQEGISTAVGQQKLLLCFVTDDNDESQTWENEYLRDESVKDSIASKAIALRLKAGSNEASYLAQIFPLPKTPTIVIMKHGELKEYIASGTTKDELLRRLANALSAGSAAAPTPVPSTPAAGAATTAAVPTPNVASPAPQSSSHPSGSPESDGSENVRRVLAERAAKAQREAAARQAKEAQVAAAAATAAKGKGKAVVEPAAASIQTDAQREATDLIKKKRAQQNDERRRILKRIEDDKAARRELAAHRQKQRQEDRDAAESEAKEQQQARALSRASSNSAGVVAAIQVRLSDGSTLRNKFQATESIKDIRTWVDKERSDGKGPYYFKQILTPLPNKSIDTTEEGKSLRELGLSPSSTLLLIPIQRFATAYEGQGSSQGYFSQLLGFLLGVFTWLTGLIGLGAAASQPETQAPSQQAANAAAAMRSQRVQAFQNPNDRRGDQQLYNGNSLNFEPRPDEDEK</sequence>
<dbReference type="PANTHER" id="PTHR46424:SF1">
    <property type="entry name" value="UBX DOMAIN-CONTAINING PROTEIN 4"/>
    <property type="match status" value="1"/>
</dbReference>
<dbReference type="Gene3D" id="3.40.30.10">
    <property type="entry name" value="Glutaredoxin"/>
    <property type="match status" value="1"/>
</dbReference>
<dbReference type="PANTHER" id="PTHR46424">
    <property type="entry name" value="UBX DOMAIN-CONTAINING PROTEIN 4"/>
    <property type="match status" value="1"/>
</dbReference>
<dbReference type="PROSITE" id="PS50033">
    <property type="entry name" value="UBX"/>
    <property type="match status" value="1"/>
</dbReference>
<dbReference type="GeneID" id="80889160"/>
<name>A0A9W8UJ85_AKAMU</name>
<evidence type="ECO:0000256" key="4">
    <source>
        <dbReference type="ARBA" id="ARBA00041575"/>
    </source>
</evidence>
<accession>A0A9W8UJ85</accession>
<dbReference type="SUPFAM" id="SSF54236">
    <property type="entry name" value="Ubiquitin-like"/>
    <property type="match status" value="1"/>
</dbReference>
<comment type="subcellular location">
    <subcellularLocation>
        <location evidence="1">Endoplasmic reticulum membrane</location>
        <topology evidence="1">Peripheral membrane protein</topology>
    </subcellularLocation>
</comment>
<feature type="compositionally biased region" description="Low complexity" evidence="6">
    <location>
        <begin position="199"/>
        <end position="243"/>
    </location>
</feature>
<dbReference type="SUPFAM" id="SSF52833">
    <property type="entry name" value="Thioredoxin-like"/>
    <property type="match status" value="1"/>
</dbReference>
<dbReference type="GO" id="GO:0005789">
    <property type="term" value="C:endoplasmic reticulum membrane"/>
    <property type="evidence" value="ECO:0007669"/>
    <property type="project" value="UniProtKB-SubCell"/>
</dbReference>
<dbReference type="Pfam" id="PF00789">
    <property type="entry name" value="UBX"/>
    <property type="match status" value="1"/>
</dbReference>
<evidence type="ECO:0000256" key="1">
    <source>
        <dbReference type="ARBA" id="ARBA00004406"/>
    </source>
</evidence>
<dbReference type="AlphaFoldDB" id="A0A9W8UJ85"/>
<dbReference type="RefSeq" id="XP_056050429.1">
    <property type="nucleotide sequence ID" value="XM_056193385.1"/>
</dbReference>
<dbReference type="KEGG" id="amus:LMH87_002001"/>
<keyword evidence="2" id="KW-0834">Unfolded protein response</keyword>
<dbReference type="InterPro" id="IPR029071">
    <property type="entry name" value="Ubiquitin-like_domsf"/>
</dbReference>